<evidence type="ECO:0000313" key="4">
    <source>
        <dbReference type="Proteomes" id="UP001497522"/>
    </source>
</evidence>
<keyword evidence="4" id="KW-1185">Reference proteome</keyword>
<evidence type="ECO:0000256" key="2">
    <source>
        <dbReference type="SAM" id="SignalP"/>
    </source>
</evidence>
<proteinExistence type="predicted"/>
<protein>
    <submittedName>
        <fullName evidence="3">Uncharacterized protein</fullName>
    </submittedName>
</protein>
<feature type="non-terminal residue" evidence="3">
    <location>
        <position position="1"/>
    </location>
</feature>
<dbReference type="Proteomes" id="UP001497522">
    <property type="component" value="Chromosome 4"/>
</dbReference>
<reference evidence="3" key="1">
    <citation type="submission" date="2024-03" db="EMBL/GenBank/DDBJ databases">
        <authorList>
            <consortium name="ELIXIR-Norway"/>
            <consortium name="Elixir Norway"/>
        </authorList>
    </citation>
    <scope>NUCLEOTIDE SEQUENCE</scope>
</reference>
<feature type="region of interest" description="Disordered" evidence="1">
    <location>
        <begin position="32"/>
        <end position="84"/>
    </location>
</feature>
<evidence type="ECO:0000313" key="3">
    <source>
        <dbReference type="EMBL" id="CAK9874077.1"/>
    </source>
</evidence>
<keyword evidence="2" id="KW-0732">Signal</keyword>
<dbReference type="EMBL" id="OZ023705">
    <property type="protein sequence ID" value="CAK9874077.1"/>
    <property type="molecule type" value="Genomic_DNA"/>
</dbReference>
<name>A0ABP1BF98_9BRYO</name>
<evidence type="ECO:0000256" key="1">
    <source>
        <dbReference type="SAM" id="MobiDB-lite"/>
    </source>
</evidence>
<feature type="signal peptide" evidence="2">
    <location>
        <begin position="1"/>
        <end position="22"/>
    </location>
</feature>
<sequence length="94" mass="10056">MLLLLLLLTAAAPLAPAPPAAAKWTPLSQTFAELEPTSSAKPRTRKERGTGLGDQTGRPTTRHVARPRSLQSDRRDPGIAAHGGCRVLPRVPFL</sequence>
<organism evidence="3 4">
    <name type="scientific">Sphagnum jensenii</name>
    <dbReference type="NCBI Taxonomy" id="128206"/>
    <lineage>
        <taxon>Eukaryota</taxon>
        <taxon>Viridiplantae</taxon>
        <taxon>Streptophyta</taxon>
        <taxon>Embryophyta</taxon>
        <taxon>Bryophyta</taxon>
        <taxon>Sphagnophytina</taxon>
        <taxon>Sphagnopsida</taxon>
        <taxon>Sphagnales</taxon>
        <taxon>Sphagnaceae</taxon>
        <taxon>Sphagnum</taxon>
    </lineage>
</organism>
<feature type="non-terminal residue" evidence="3">
    <location>
        <position position="94"/>
    </location>
</feature>
<feature type="chain" id="PRO_5047200124" evidence="2">
    <location>
        <begin position="23"/>
        <end position="94"/>
    </location>
</feature>
<accession>A0ABP1BF98</accession>
<gene>
    <name evidence="3" type="ORF">CSSPJE1EN2_LOCUS16518</name>
</gene>
<feature type="compositionally biased region" description="Polar residues" evidence="1">
    <location>
        <begin position="32"/>
        <end position="41"/>
    </location>
</feature>